<dbReference type="AlphaFoldDB" id="A0A2P2L6K7"/>
<reference evidence="2" key="1">
    <citation type="submission" date="2018-02" db="EMBL/GenBank/DDBJ databases">
        <title>Rhizophora mucronata_Transcriptome.</title>
        <authorList>
            <person name="Meera S.P."/>
            <person name="Sreeshan A."/>
            <person name="Augustine A."/>
        </authorList>
    </citation>
    <scope>NUCLEOTIDE SEQUENCE</scope>
    <source>
        <tissue evidence="2">Leaf</tissue>
    </source>
</reference>
<name>A0A2P2L6K7_RHIMU</name>
<evidence type="ECO:0000256" key="1">
    <source>
        <dbReference type="SAM" id="MobiDB-lite"/>
    </source>
</evidence>
<protein>
    <submittedName>
        <fullName evidence="2">Uncharacterized protein</fullName>
    </submittedName>
</protein>
<feature type="region of interest" description="Disordered" evidence="1">
    <location>
        <begin position="1"/>
        <end position="34"/>
    </location>
</feature>
<dbReference type="EMBL" id="GGEC01033092">
    <property type="protein sequence ID" value="MBX13576.1"/>
    <property type="molecule type" value="Transcribed_RNA"/>
</dbReference>
<accession>A0A2P2L6K7</accession>
<proteinExistence type="predicted"/>
<evidence type="ECO:0000313" key="2">
    <source>
        <dbReference type="EMBL" id="MBX13576.1"/>
    </source>
</evidence>
<sequence length="34" mass="3610">MKRGYPVSPSESAGDGPPHSRFRYTPEGIVYGGG</sequence>
<organism evidence="2">
    <name type="scientific">Rhizophora mucronata</name>
    <name type="common">Asiatic mangrove</name>
    <dbReference type="NCBI Taxonomy" id="61149"/>
    <lineage>
        <taxon>Eukaryota</taxon>
        <taxon>Viridiplantae</taxon>
        <taxon>Streptophyta</taxon>
        <taxon>Embryophyta</taxon>
        <taxon>Tracheophyta</taxon>
        <taxon>Spermatophyta</taxon>
        <taxon>Magnoliopsida</taxon>
        <taxon>eudicotyledons</taxon>
        <taxon>Gunneridae</taxon>
        <taxon>Pentapetalae</taxon>
        <taxon>rosids</taxon>
        <taxon>fabids</taxon>
        <taxon>Malpighiales</taxon>
        <taxon>Rhizophoraceae</taxon>
        <taxon>Rhizophora</taxon>
    </lineage>
</organism>